<dbReference type="eggNOG" id="ENOG5031DPH">
    <property type="taxonomic scope" value="Bacteria"/>
</dbReference>
<keyword evidence="2" id="KW-1185">Reference proteome</keyword>
<reference evidence="1 2" key="1">
    <citation type="submission" date="2013-08" db="EMBL/GenBank/DDBJ databases">
        <title>Intrasporangium oryzae NRRL B-24470.</title>
        <authorList>
            <person name="Liu H."/>
            <person name="Wang G."/>
        </authorList>
    </citation>
    <scope>NUCLEOTIDE SEQUENCE [LARGE SCALE GENOMIC DNA]</scope>
    <source>
        <strain evidence="1 2">NRRL B-24470</strain>
    </source>
</reference>
<accession>W9G8P4</accession>
<dbReference type="STRING" id="1386089.N865_16650"/>
<evidence type="ECO:0000313" key="1">
    <source>
        <dbReference type="EMBL" id="EWT00244.1"/>
    </source>
</evidence>
<sequence length="200" mass="21310">MRMILGADREAERGEVVGALLSERKAASGALHGIRSLSTAALESVDREVGAVVEDLLDLDVADVLVGCWRKHRALTAAARRTLATPGSEEVVDIASRQVRAGYDPDVDLLVDGRTVKTFRFTLELVLDASGLAAIVRHGDLVGMRGGACDVTATLSFEGEQLLRRQAHLDPALLVRFDPPLDLVDPQALPGAERSTAALP</sequence>
<dbReference type="EMBL" id="AWSA01000050">
    <property type="protein sequence ID" value="EWT00244.1"/>
    <property type="molecule type" value="Genomic_DNA"/>
</dbReference>
<protein>
    <submittedName>
        <fullName evidence="1">Uncharacterized protein</fullName>
    </submittedName>
</protein>
<organism evidence="1 2">
    <name type="scientific">Intrasporangium oryzae NRRL B-24470</name>
    <dbReference type="NCBI Taxonomy" id="1386089"/>
    <lineage>
        <taxon>Bacteria</taxon>
        <taxon>Bacillati</taxon>
        <taxon>Actinomycetota</taxon>
        <taxon>Actinomycetes</taxon>
        <taxon>Micrococcales</taxon>
        <taxon>Intrasporangiaceae</taxon>
        <taxon>Intrasporangium</taxon>
    </lineage>
</organism>
<comment type="caution">
    <text evidence="1">The sequence shown here is derived from an EMBL/GenBank/DDBJ whole genome shotgun (WGS) entry which is preliminary data.</text>
</comment>
<dbReference type="AlphaFoldDB" id="W9G8P4"/>
<evidence type="ECO:0000313" key="2">
    <source>
        <dbReference type="Proteomes" id="UP000019489"/>
    </source>
</evidence>
<proteinExistence type="predicted"/>
<name>W9G8P4_9MICO</name>
<dbReference type="Proteomes" id="UP000019489">
    <property type="component" value="Unassembled WGS sequence"/>
</dbReference>
<gene>
    <name evidence="1" type="ORF">N865_16650</name>
</gene>